<keyword evidence="2" id="KW-1185">Reference proteome</keyword>
<sequence length="394" mass="44468">MQNDLGKEFFNAKCKAQMKKHNINHYLFHISTIHSTCTQTPKTPRTTPVSNIILQPLEILINLKPMLATFCTFPKRIATSKNSAKLNGIPNSFVCDTMLQRSTISKIWKIYKSMVFSTLRRSSLSSFQMYILSRRCCKVIDSCMKIGVVFQPAMIPGSSICVTVAVAVADSLRVDSDELGNLRLDSAGARKSSTPVCRTYQRVLAAQEIRDRRGPWPVEGTIPEFTWSDFGKTIENHNHGDRIDIRTKVLSNASPEYNRRSSLARHQCCSNATFGDTCGMGIRLQLWFGKKLLLSCWGRQQEKPAKPTEPHSGIKTPSIIQIRQRIDATINRLNRTVSGTEQGANSQICRARNLVCEAFRYCHRDFPAAAQSRMTHEERLWDTSDAPHSQKTGR</sequence>
<organism evidence="1 2">
    <name type="scientific">Dryococelus australis</name>
    <dbReference type="NCBI Taxonomy" id="614101"/>
    <lineage>
        <taxon>Eukaryota</taxon>
        <taxon>Metazoa</taxon>
        <taxon>Ecdysozoa</taxon>
        <taxon>Arthropoda</taxon>
        <taxon>Hexapoda</taxon>
        <taxon>Insecta</taxon>
        <taxon>Pterygota</taxon>
        <taxon>Neoptera</taxon>
        <taxon>Polyneoptera</taxon>
        <taxon>Phasmatodea</taxon>
        <taxon>Verophasmatodea</taxon>
        <taxon>Anareolatae</taxon>
        <taxon>Phasmatidae</taxon>
        <taxon>Eurycanthinae</taxon>
        <taxon>Dryococelus</taxon>
    </lineage>
</organism>
<evidence type="ECO:0000313" key="1">
    <source>
        <dbReference type="EMBL" id="KAJ8892062.1"/>
    </source>
</evidence>
<protein>
    <submittedName>
        <fullName evidence="1">Uncharacterized protein</fullName>
    </submittedName>
</protein>
<comment type="caution">
    <text evidence="1">The sequence shown here is derived from an EMBL/GenBank/DDBJ whole genome shotgun (WGS) entry which is preliminary data.</text>
</comment>
<accession>A0ABQ9I5Y8</accession>
<proteinExistence type="predicted"/>
<reference evidence="1 2" key="1">
    <citation type="submission" date="2023-02" db="EMBL/GenBank/DDBJ databases">
        <title>LHISI_Scaffold_Assembly.</title>
        <authorList>
            <person name="Stuart O.P."/>
            <person name="Cleave R."/>
            <person name="Magrath M.J.L."/>
            <person name="Mikheyev A.S."/>
        </authorList>
    </citation>
    <scope>NUCLEOTIDE SEQUENCE [LARGE SCALE GENOMIC DNA]</scope>
    <source>
        <strain evidence="1">Daus_M_001</strain>
        <tissue evidence="1">Leg muscle</tissue>
    </source>
</reference>
<evidence type="ECO:0000313" key="2">
    <source>
        <dbReference type="Proteomes" id="UP001159363"/>
    </source>
</evidence>
<name>A0ABQ9I5Y8_9NEOP</name>
<dbReference type="Proteomes" id="UP001159363">
    <property type="component" value="Chromosome 2"/>
</dbReference>
<gene>
    <name evidence="1" type="ORF">PR048_004636</name>
</gene>
<dbReference type="EMBL" id="JARBHB010000002">
    <property type="protein sequence ID" value="KAJ8892062.1"/>
    <property type="molecule type" value="Genomic_DNA"/>
</dbReference>